<reference evidence="5 6" key="1">
    <citation type="submission" date="2018-06" db="EMBL/GenBank/DDBJ databases">
        <title>Noncontiguous genome sequence of Ruminococcaceae bacterium ASD2818.</title>
        <authorList>
            <person name="Chaplin A.V."/>
            <person name="Sokolova S.R."/>
            <person name="Kochetkova T.O."/>
            <person name="Goltsov A.Y."/>
            <person name="Trofimov D.Y."/>
            <person name="Efimov B.A."/>
        </authorList>
    </citation>
    <scope>NUCLEOTIDE SEQUENCE [LARGE SCALE GENOMIC DNA]</scope>
    <source>
        <strain evidence="5 6">ASD2818</strain>
    </source>
</reference>
<protein>
    <recommendedName>
        <fullName evidence="2 3">Single-stranded DNA-binding protein</fullName>
        <shortName evidence="2">SSB</shortName>
    </recommendedName>
</protein>
<comment type="subunit">
    <text evidence="2">Homotetramer.</text>
</comment>
<dbReference type="InterPro" id="IPR012340">
    <property type="entry name" value="NA-bd_OB-fold"/>
</dbReference>
<dbReference type="GO" id="GO:0006310">
    <property type="term" value="P:DNA recombination"/>
    <property type="evidence" value="ECO:0007669"/>
    <property type="project" value="UniProtKB-UniRule"/>
</dbReference>
<dbReference type="SUPFAM" id="SSF50249">
    <property type="entry name" value="Nucleic acid-binding proteins"/>
    <property type="match status" value="1"/>
</dbReference>
<gene>
    <name evidence="5" type="ORF">DPQ25_14085</name>
</gene>
<evidence type="ECO:0000313" key="5">
    <source>
        <dbReference type="EMBL" id="RAQ21888.1"/>
    </source>
</evidence>
<feature type="short sequence motif" description="Important for interaction with partner proteins" evidence="2">
    <location>
        <begin position="127"/>
        <end position="132"/>
    </location>
</feature>
<dbReference type="HAMAP" id="MF_00984">
    <property type="entry name" value="SSB"/>
    <property type="match status" value="1"/>
</dbReference>
<dbReference type="RefSeq" id="WP_112333814.1">
    <property type="nucleotide sequence ID" value="NZ_QLYR01000020.1"/>
</dbReference>
<name>A0A328UCX8_9FIRM</name>
<evidence type="ECO:0000256" key="4">
    <source>
        <dbReference type="SAM" id="MobiDB-lite"/>
    </source>
</evidence>
<keyword evidence="1 2" id="KW-0238">DNA-binding</keyword>
<dbReference type="Pfam" id="PF00436">
    <property type="entry name" value="SSB"/>
    <property type="match status" value="1"/>
</dbReference>
<organism evidence="5 6">
    <name type="scientific">Hydrogeniiclostridium mannosilyticum</name>
    <dbReference type="NCBI Taxonomy" id="2764322"/>
    <lineage>
        <taxon>Bacteria</taxon>
        <taxon>Bacillati</taxon>
        <taxon>Bacillota</taxon>
        <taxon>Clostridia</taxon>
        <taxon>Eubacteriales</taxon>
        <taxon>Acutalibacteraceae</taxon>
        <taxon>Hydrogeniiclostridium</taxon>
    </lineage>
</organism>
<evidence type="ECO:0000313" key="6">
    <source>
        <dbReference type="Proteomes" id="UP000249377"/>
    </source>
</evidence>
<comment type="caution">
    <text evidence="2">Lacks conserved residue(s) required for the propagation of feature annotation.</text>
</comment>
<dbReference type="GO" id="GO:0003697">
    <property type="term" value="F:single-stranded DNA binding"/>
    <property type="evidence" value="ECO:0007669"/>
    <property type="project" value="UniProtKB-UniRule"/>
</dbReference>
<comment type="caution">
    <text evidence="5">The sequence shown here is derived from an EMBL/GenBank/DDBJ whole genome shotgun (WGS) entry which is preliminary data.</text>
</comment>
<accession>A0A328UCX8</accession>
<proteinExistence type="inferred from homology"/>
<keyword evidence="2" id="KW-0235">DNA replication</keyword>
<evidence type="ECO:0000256" key="3">
    <source>
        <dbReference type="RuleBase" id="RU000524"/>
    </source>
</evidence>
<dbReference type="GO" id="GO:0009295">
    <property type="term" value="C:nucleoid"/>
    <property type="evidence" value="ECO:0007669"/>
    <property type="project" value="TreeGrafter"/>
</dbReference>
<evidence type="ECO:0000256" key="2">
    <source>
        <dbReference type="HAMAP-Rule" id="MF_00984"/>
    </source>
</evidence>
<dbReference type="InterPro" id="IPR000424">
    <property type="entry name" value="Primosome_PriB/ssb"/>
</dbReference>
<dbReference type="PANTHER" id="PTHR10302">
    <property type="entry name" value="SINGLE-STRANDED DNA-BINDING PROTEIN"/>
    <property type="match status" value="1"/>
</dbReference>
<dbReference type="PANTHER" id="PTHR10302:SF27">
    <property type="entry name" value="SINGLE-STRANDED DNA-BINDING PROTEIN"/>
    <property type="match status" value="1"/>
</dbReference>
<sequence length="132" mass="14622">MINTAIFMGRLTADPELRHTSSDTAVTSFTVAADRSYVKTGAERQADFIDVVAWRSTAEFICKYFKKGQLIAVQGSIQTRNYEDKNGNKRKAVEVVVDQAHFAGPKREQEGGNFAQPGDGFQEITADDDLPF</sequence>
<evidence type="ECO:0000256" key="1">
    <source>
        <dbReference type="ARBA" id="ARBA00023125"/>
    </source>
</evidence>
<keyword evidence="2" id="KW-0227">DNA damage</keyword>
<keyword evidence="6" id="KW-1185">Reference proteome</keyword>
<dbReference type="CDD" id="cd04496">
    <property type="entry name" value="SSB_OBF"/>
    <property type="match status" value="1"/>
</dbReference>
<dbReference type="GO" id="GO:0006260">
    <property type="term" value="P:DNA replication"/>
    <property type="evidence" value="ECO:0007669"/>
    <property type="project" value="UniProtKB-UniRule"/>
</dbReference>
<dbReference type="InterPro" id="IPR011344">
    <property type="entry name" value="ssDNA-bd"/>
</dbReference>
<feature type="region of interest" description="Disordered" evidence="4">
    <location>
        <begin position="105"/>
        <end position="132"/>
    </location>
</feature>
<dbReference type="EMBL" id="QLYR01000020">
    <property type="protein sequence ID" value="RAQ21888.1"/>
    <property type="molecule type" value="Genomic_DNA"/>
</dbReference>
<dbReference type="Gene3D" id="2.40.50.140">
    <property type="entry name" value="Nucleic acid-binding proteins"/>
    <property type="match status" value="1"/>
</dbReference>
<keyword evidence="2" id="KW-0234">DNA repair</keyword>
<dbReference type="AlphaFoldDB" id="A0A328UCX8"/>
<dbReference type="Proteomes" id="UP000249377">
    <property type="component" value="Unassembled WGS sequence"/>
</dbReference>
<dbReference type="PROSITE" id="PS50935">
    <property type="entry name" value="SSB"/>
    <property type="match status" value="1"/>
</dbReference>
<keyword evidence="2" id="KW-0233">DNA recombination</keyword>
<dbReference type="NCBIfam" id="TIGR00621">
    <property type="entry name" value="ssb"/>
    <property type="match status" value="1"/>
</dbReference>
<dbReference type="GO" id="GO:0006281">
    <property type="term" value="P:DNA repair"/>
    <property type="evidence" value="ECO:0007669"/>
    <property type="project" value="UniProtKB-UniRule"/>
</dbReference>
<comment type="function">
    <text evidence="2">Plays an important role in DNA replication, recombination and repair. Binds to ssDNA and to an array of partner proteins to recruit them to their sites of action during DNA metabolism.</text>
</comment>